<dbReference type="InParanoid" id="A0A2R6RNY7"/>
<organism evidence="2 3">
    <name type="scientific">Actinidia chinensis var. chinensis</name>
    <name type="common">Chinese soft-hair kiwi</name>
    <dbReference type="NCBI Taxonomy" id="1590841"/>
    <lineage>
        <taxon>Eukaryota</taxon>
        <taxon>Viridiplantae</taxon>
        <taxon>Streptophyta</taxon>
        <taxon>Embryophyta</taxon>
        <taxon>Tracheophyta</taxon>
        <taxon>Spermatophyta</taxon>
        <taxon>Magnoliopsida</taxon>
        <taxon>eudicotyledons</taxon>
        <taxon>Gunneridae</taxon>
        <taxon>Pentapetalae</taxon>
        <taxon>asterids</taxon>
        <taxon>Ericales</taxon>
        <taxon>Actinidiaceae</taxon>
        <taxon>Actinidia</taxon>
    </lineage>
</organism>
<dbReference type="EMBL" id="NKQK01000004">
    <property type="protein sequence ID" value="PSS31737.1"/>
    <property type="molecule type" value="Genomic_DNA"/>
</dbReference>
<protein>
    <submittedName>
        <fullName evidence="2">Ribosome maturation factor RimP like</fullName>
    </submittedName>
</protein>
<dbReference type="FunCoup" id="A0A2R6RNY7">
    <property type="interactions" value="1269"/>
</dbReference>
<evidence type="ECO:0000259" key="1">
    <source>
        <dbReference type="Pfam" id="PF25498"/>
    </source>
</evidence>
<dbReference type="Proteomes" id="UP000241394">
    <property type="component" value="Chromosome LG4"/>
</dbReference>
<feature type="domain" description="DUF7912" evidence="1">
    <location>
        <begin position="220"/>
        <end position="310"/>
    </location>
</feature>
<comment type="caution">
    <text evidence="2">The sequence shown here is derived from an EMBL/GenBank/DDBJ whole genome shotgun (WGS) entry which is preliminary data.</text>
</comment>
<accession>A0A2R6RNY7</accession>
<dbReference type="InterPro" id="IPR057234">
    <property type="entry name" value="DUF7912"/>
</dbReference>
<name>A0A2R6RNY7_ACTCC</name>
<dbReference type="PANTHER" id="PTHR34544">
    <property type="entry name" value="OSJNBA0006B20.18 PROTEIN"/>
    <property type="match status" value="1"/>
</dbReference>
<reference evidence="3" key="2">
    <citation type="journal article" date="2018" name="BMC Genomics">
        <title>A manually annotated Actinidia chinensis var. chinensis (kiwifruit) genome highlights the challenges associated with draft genomes and gene prediction in plants.</title>
        <authorList>
            <person name="Pilkington S.M."/>
            <person name="Crowhurst R."/>
            <person name="Hilario E."/>
            <person name="Nardozza S."/>
            <person name="Fraser L."/>
            <person name="Peng Y."/>
            <person name="Gunaseelan K."/>
            <person name="Simpson R."/>
            <person name="Tahir J."/>
            <person name="Deroles S.C."/>
            <person name="Templeton K."/>
            <person name="Luo Z."/>
            <person name="Davy M."/>
            <person name="Cheng C."/>
            <person name="McNeilage M."/>
            <person name="Scaglione D."/>
            <person name="Liu Y."/>
            <person name="Zhang Q."/>
            <person name="Datson P."/>
            <person name="De Silva N."/>
            <person name="Gardiner S.E."/>
            <person name="Bassett H."/>
            <person name="Chagne D."/>
            <person name="McCallum J."/>
            <person name="Dzierzon H."/>
            <person name="Deng C."/>
            <person name="Wang Y.Y."/>
            <person name="Barron L."/>
            <person name="Manako K."/>
            <person name="Bowen J."/>
            <person name="Foster T.M."/>
            <person name="Erridge Z.A."/>
            <person name="Tiffin H."/>
            <person name="Waite C.N."/>
            <person name="Davies K.M."/>
            <person name="Grierson E.P."/>
            <person name="Laing W.A."/>
            <person name="Kirk R."/>
            <person name="Chen X."/>
            <person name="Wood M."/>
            <person name="Montefiori M."/>
            <person name="Brummell D.A."/>
            <person name="Schwinn K.E."/>
            <person name="Catanach A."/>
            <person name="Fullerton C."/>
            <person name="Li D."/>
            <person name="Meiyalaghan S."/>
            <person name="Nieuwenhuizen N."/>
            <person name="Read N."/>
            <person name="Prakash R."/>
            <person name="Hunter D."/>
            <person name="Zhang H."/>
            <person name="McKenzie M."/>
            <person name="Knabel M."/>
            <person name="Harris A."/>
            <person name="Allan A.C."/>
            <person name="Gleave A."/>
            <person name="Chen A."/>
            <person name="Janssen B.J."/>
            <person name="Plunkett B."/>
            <person name="Ampomah-Dwamena C."/>
            <person name="Voogd C."/>
            <person name="Leif D."/>
            <person name="Lafferty D."/>
            <person name="Souleyre E.J.F."/>
            <person name="Varkonyi-Gasic E."/>
            <person name="Gambi F."/>
            <person name="Hanley J."/>
            <person name="Yao J.L."/>
            <person name="Cheung J."/>
            <person name="David K.M."/>
            <person name="Warren B."/>
            <person name="Marsh K."/>
            <person name="Snowden K.C."/>
            <person name="Lin-Wang K."/>
            <person name="Brian L."/>
            <person name="Martinez-Sanchez M."/>
            <person name="Wang M."/>
            <person name="Ileperuma N."/>
            <person name="Macnee N."/>
            <person name="Campin R."/>
            <person name="McAtee P."/>
            <person name="Drummond R.S.M."/>
            <person name="Espley R.V."/>
            <person name="Ireland H.S."/>
            <person name="Wu R."/>
            <person name="Atkinson R.G."/>
            <person name="Karunairetnam S."/>
            <person name="Bulley S."/>
            <person name="Chunkath S."/>
            <person name="Hanley Z."/>
            <person name="Storey R."/>
            <person name="Thrimawithana A.H."/>
            <person name="Thomson S."/>
            <person name="David C."/>
            <person name="Testolin R."/>
            <person name="Huang H."/>
            <person name="Hellens R.P."/>
            <person name="Schaffer R.J."/>
        </authorList>
    </citation>
    <scope>NUCLEOTIDE SEQUENCE [LARGE SCALE GENOMIC DNA]</scope>
    <source>
        <strain evidence="3">cv. Red5</strain>
    </source>
</reference>
<evidence type="ECO:0000313" key="2">
    <source>
        <dbReference type="EMBL" id="PSS31737.1"/>
    </source>
</evidence>
<keyword evidence="3" id="KW-1185">Reference proteome</keyword>
<dbReference type="PANTHER" id="PTHR34544:SF1">
    <property type="entry name" value="OS04G0438300 PROTEIN"/>
    <property type="match status" value="1"/>
</dbReference>
<dbReference type="STRING" id="1590841.A0A2R6RNY7"/>
<gene>
    <name evidence="2" type="ORF">CEY00_Acc05007</name>
</gene>
<dbReference type="OrthoDB" id="1100432at2759"/>
<evidence type="ECO:0000313" key="3">
    <source>
        <dbReference type="Proteomes" id="UP000241394"/>
    </source>
</evidence>
<dbReference type="Gramene" id="PSS31737">
    <property type="protein sequence ID" value="PSS31737"/>
    <property type="gene ID" value="CEY00_Acc05007"/>
</dbReference>
<dbReference type="OMA" id="WRLNTPF"/>
<reference evidence="2 3" key="1">
    <citation type="submission" date="2017-07" db="EMBL/GenBank/DDBJ databases">
        <title>An improved, manually edited Actinidia chinensis var. chinensis (kiwifruit) genome highlights the challenges associated with draft genomes and gene prediction in plants.</title>
        <authorList>
            <person name="Pilkington S."/>
            <person name="Crowhurst R."/>
            <person name="Hilario E."/>
            <person name="Nardozza S."/>
            <person name="Fraser L."/>
            <person name="Peng Y."/>
            <person name="Gunaseelan K."/>
            <person name="Simpson R."/>
            <person name="Tahir J."/>
            <person name="Deroles S."/>
            <person name="Templeton K."/>
            <person name="Luo Z."/>
            <person name="Davy M."/>
            <person name="Cheng C."/>
            <person name="Mcneilage M."/>
            <person name="Scaglione D."/>
            <person name="Liu Y."/>
            <person name="Zhang Q."/>
            <person name="Datson P."/>
            <person name="De Silva N."/>
            <person name="Gardiner S."/>
            <person name="Bassett H."/>
            <person name="Chagne D."/>
            <person name="Mccallum J."/>
            <person name="Dzierzon H."/>
            <person name="Deng C."/>
            <person name="Wang Y.-Y."/>
            <person name="Barron N."/>
            <person name="Manako K."/>
            <person name="Bowen J."/>
            <person name="Foster T."/>
            <person name="Erridge Z."/>
            <person name="Tiffin H."/>
            <person name="Waite C."/>
            <person name="Davies K."/>
            <person name="Grierson E."/>
            <person name="Laing W."/>
            <person name="Kirk R."/>
            <person name="Chen X."/>
            <person name="Wood M."/>
            <person name="Montefiori M."/>
            <person name="Brummell D."/>
            <person name="Schwinn K."/>
            <person name="Catanach A."/>
            <person name="Fullerton C."/>
            <person name="Li D."/>
            <person name="Meiyalaghan S."/>
            <person name="Nieuwenhuizen N."/>
            <person name="Read N."/>
            <person name="Prakash R."/>
            <person name="Hunter D."/>
            <person name="Zhang H."/>
            <person name="Mckenzie M."/>
            <person name="Knabel M."/>
            <person name="Harris A."/>
            <person name="Allan A."/>
            <person name="Chen A."/>
            <person name="Janssen B."/>
            <person name="Plunkett B."/>
            <person name="Dwamena C."/>
            <person name="Voogd C."/>
            <person name="Leif D."/>
            <person name="Lafferty D."/>
            <person name="Souleyre E."/>
            <person name="Varkonyi-Gasic E."/>
            <person name="Gambi F."/>
            <person name="Hanley J."/>
            <person name="Yao J.-L."/>
            <person name="Cheung J."/>
            <person name="David K."/>
            <person name="Warren B."/>
            <person name="Marsh K."/>
            <person name="Snowden K."/>
            <person name="Lin-Wang K."/>
            <person name="Brian L."/>
            <person name="Martinez-Sanchez M."/>
            <person name="Wang M."/>
            <person name="Ileperuma N."/>
            <person name="Macnee N."/>
            <person name="Campin R."/>
            <person name="Mcatee P."/>
            <person name="Drummond R."/>
            <person name="Espley R."/>
            <person name="Ireland H."/>
            <person name="Wu R."/>
            <person name="Atkinson R."/>
            <person name="Karunairetnam S."/>
            <person name="Bulley S."/>
            <person name="Chunkath S."/>
            <person name="Hanley Z."/>
            <person name="Storey R."/>
            <person name="Thrimawithana A."/>
            <person name="Thomson S."/>
            <person name="David C."/>
            <person name="Testolin R."/>
        </authorList>
    </citation>
    <scope>NUCLEOTIDE SEQUENCE [LARGE SCALE GENOMIC DNA]</scope>
    <source>
        <strain evidence="3">cv. Red5</strain>
        <tissue evidence="2">Young leaf</tissue>
    </source>
</reference>
<sequence length="313" mass="35431">MDLTIARSLRRGYGVLSSTTATTNKNNNFFRLSSQTHNLSSPIWPYPFPLIPPMTCAVHAKKRHSQSEPVLKPTLVEEVSIDDEDDFLFDEFQDDGLVEDDNDFEDEYLEEEAETYVGDGEGGGGISLAGTSWDKEALAIAEEVFLSFDGELGMYAFKTLLNSTIRVRIERLSNKSGSPRMIDVEAFSIAYRKRLDEAELSGSIPENISLEVSSPGVERVVRIPQELDRFKDRNLYVRYVGEAAETGSPTEKDGVFRLVSFDMETRCCIWGIADVRVNREKAGKGRPLSKKQREWRLNTPFDSLRLVRFYSEI</sequence>
<proteinExistence type="predicted"/>
<dbReference type="AlphaFoldDB" id="A0A2R6RNY7"/>
<dbReference type="Pfam" id="PF25498">
    <property type="entry name" value="DUF7912"/>
    <property type="match status" value="1"/>
</dbReference>